<dbReference type="Pfam" id="PF00440">
    <property type="entry name" value="TetR_N"/>
    <property type="match status" value="1"/>
</dbReference>
<reference evidence="4 5" key="1">
    <citation type="submission" date="2024-06" db="EMBL/GenBank/DDBJ databases">
        <authorList>
            <person name="Kaempfer P."/>
            <person name="Viver T."/>
        </authorList>
    </citation>
    <scope>NUCLEOTIDE SEQUENCE [LARGE SCALE GENOMIC DNA]</scope>
    <source>
        <strain evidence="4 5">ST-37</strain>
    </source>
</reference>
<evidence type="ECO:0000259" key="3">
    <source>
        <dbReference type="PROSITE" id="PS50977"/>
    </source>
</evidence>
<evidence type="ECO:0000256" key="1">
    <source>
        <dbReference type="ARBA" id="ARBA00023125"/>
    </source>
</evidence>
<dbReference type="PANTHER" id="PTHR43479">
    <property type="entry name" value="ACREF/ENVCD OPERON REPRESSOR-RELATED"/>
    <property type="match status" value="1"/>
</dbReference>
<comment type="caution">
    <text evidence="4">The sequence shown here is derived from an EMBL/GenBank/DDBJ whole genome shotgun (WGS) entry which is preliminary data.</text>
</comment>
<evidence type="ECO:0000313" key="5">
    <source>
        <dbReference type="Proteomes" id="UP001629058"/>
    </source>
</evidence>
<dbReference type="RefSeq" id="WP_408088761.1">
    <property type="nucleotide sequence ID" value="NZ_JBELPY010000003.1"/>
</dbReference>
<keyword evidence="5" id="KW-1185">Reference proteome</keyword>
<dbReference type="PRINTS" id="PR00455">
    <property type="entry name" value="HTHTETR"/>
</dbReference>
<evidence type="ECO:0000313" key="4">
    <source>
        <dbReference type="EMBL" id="MFL9833675.1"/>
    </source>
</evidence>
<protein>
    <submittedName>
        <fullName evidence="4">TetR/AcrR family transcriptional regulator</fullName>
    </submittedName>
</protein>
<dbReference type="PROSITE" id="PS50977">
    <property type="entry name" value="HTH_TETR_2"/>
    <property type="match status" value="1"/>
</dbReference>
<dbReference type="SUPFAM" id="SSF46689">
    <property type="entry name" value="Homeodomain-like"/>
    <property type="match status" value="1"/>
</dbReference>
<accession>A0ABW8Y2T5</accession>
<dbReference type="InterPro" id="IPR050624">
    <property type="entry name" value="HTH-type_Tx_Regulator"/>
</dbReference>
<dbReference type="InterPro" id="IPR009057">
    <property type="entry name" value="Homeodomain-like_sf"/>
</dbReference>
<feature type="DNA-binding region" description="H-T-H motif" evidence="2">
    <location>
        <begin position="27"/>
        <end position="46"/>
    </location>
</feature>
<dbReference type="PANTHER" id="PTHR43479:SF11">
    <property type="entry name" value="ACREF_ENVCD OPERON REPRESSOR-RELATED"/>
    <property type="match status" value="1"/>
</dbReference>
<gene>
    <name evidence="4" type="ORF">ABS765_06500</name>
</gene>
<proteinExistence type="predicted"/>
<dbReference type="Gene3D" id="1.10.357.10">
    <property type="entry name" value="Tetracycline Repressor, domain 2"/>
    <property type="match status" value="1"/>
</dbReference>
<keyword evidence="1 2" id="KW-0238">DNA-binding</keyword>
<sequence>MSEKDTKLRIVSIAEELFYRKGYKATTTRDIAKMANINISMINYHFRTKEDLYIEIIKKINPILALIYNDSKKSGSIHNYINISIAECFRNPRIIHIFLYEQFQSSSPRIKKMIDQIEQEHFEHYQSFFRCSKENDLDEKRIQMTYYSIFGLFKEIFGFQSFKNNIEKDELIKMMTSFIDDKILGTKLWE</sequence>
<feature type="domain" description="HTH tetR-type" evidence="3">
    <location>
        <begin position="4"/>
        <end position="64"/>
    </location>
</feature>
<name>A0ABW8Y2T5_9FLAO</name>
<dbReference type="Proteomes" id="UP001629058">
    <property type="component" value="Unassembled WGS sequence"/>
</dbReference>
<organism evidence="4 5">
    <name type="scientific">Chryseobacterium terrae</name>
    <dbReference type="NCBI Taxonomy" id="3163299"/>
    <lineage>
        <taxon>Bacteria</taxon>
        <taxon>Pseudomonadati</taxon>
        <taxon>Bacteroidota</taxon>
        <taxon>Flavobacteriia</taxon>
        <taxon>Flavobacteriales</taxon>
        <taxon>Weeksellaceae</taxon>
        <taxon>Chryseobacterium group</taxon>
        <taxon>Chryseobacterium</taxon>
    </lineage>
</organism>
<evidence type="ECO:0000256" key="2">
    <source>
        <dbReference type="PROSITE-ProRule" id="PRU00335"/>
    </source>
</evidence>
<dbReference type="InterPro" id="IPR001647">
    <property type="entry name" value="HTH_TetR"/>
</dbReference>
<dbReference type="EMBL" id="JBELPY010000003">
    <property type="protein sequence ID" value="MFL9833675.1"/>
    <property type="molecule type" value="Genomic_DNA"/>
</dbReference>